<dbReference type="InterPro" id="IPR036226">
    <property type="entry name" value="LipOase_C_sf"/>
</dbReference>
<dbReference type="EC" id="1.13.11.-" evidence="11"/>
<dbReference type="EMBL" id="JARPOI010000011">
    <property type="protein sequence ID" value="KAJ9168848.1"/>
    <property type="molecule type" value="Genomic_DNA"/>
</dbReference>
<dbReference type="SUPFAM" id="SSF49723">
    <property type="entry name" value="Lipase/lipooxygenase domain (PLAT/LH2 domain)"/>
    <property type="match status" value="1"/>
</dbReference>
<organism evidence="14 15">
    <name type="scientific">Hevea brasiliensis</name>
    <name type="common">Para rubber tree</name>
    <name type="synonym">Siphonia brasiliensis</name>
    <dbReference type="NCBI Taxonomy" id="3981"/>
    <lineage>
        <taxon>Eukaryota</taxon>
        <taxon>Viridiplantae</taxon>
        <taxon>Streptophyta</taxon>
        <taxon>Embryophyta</taxon>
        <taxon>Tracheophyta</taxon>
        <taxon>Spermatophyta</taxon>
        <taxon>Magnoliopsida</taxon>
        <taxon>eudicotyledons</taxon>
        <taxon>Gunneridae</taxon>
        <taxon>Pentapetalae</taxon>
        <taxon>rosids</taxon>
        <taxon>fabids</taxon>
        <taxon>Malpighiales</taxon>
        <taxon>Euphorbiaceae</taxon>
        <taxon>Crotonoideae</taxon>
        <taxon>Micrandreae</taxon>
        <taxon>Hevea</taxon>
    </lineage>
</organism>
<dbReference type="Pfam" id="PF01477">
    <property type="entry name" value="PLAT"/>
    <property type="match status" value="1"/>
</dbReference>
<keyword evidence="4 11" id="KW-0925">Oxylipin biosynthesis</keyword>
<name>A0ABQ9LQB3_HEVBR</name>
<keyword evidence="5" id="KW-0276">Fatty acid metabolism</keyword>
<evidence type="ECO:0000313" key="15">
    <source>
        <dbReference type="Proteomes" id="UP001174677"/>
    </source>
</evidence>
<comment type="caution">
    <text evidence="14">The sequence shown here is derived from an EMBL/GenBank/DDBJ whole genome shotgun (WGS) entry which is preliminary data.</text>
</comment>
<evidence type="ECO:0000256" key="6">
    <source>
        <dbReference type="ARBA" id="ARBA00022964"/>
    </source>
</evidence>
<dbReference type="Gene3D" id="3.10.450.60">
    <property type="match status" value="1"/>
</dbReference>
<dbReference type="InterPro" id="IPR020834">
    <property type="entry name" value="LipOase_CS"/>
</dbReference>
<dbReference type="SMART" id="SM00308">
    <property type="entry name" value="LH2"/>
    <property type="match status" value="1"/>
</dbReference>
<keyword evidence="2 11" id="KW-0444">Lipid biosynthesis</keyword>
<dbReference type="InterPro" id="IPR013819">
    <property type="entry name" value="LipOase_C"/>
</dbReference>
<dbReference type="Gene3D" id="2.60.60.20">
    <property type="entry name" value="PLAT/LH2 domain"/>
    <property type="match status" value="1"/>
</dbReference>
<keyword evidence="9 11" id="KW-0275">Fatty acid biosynthesis</keyword>
<evidence type="ECO:0000256" key="1">
    <source>
        <dbReference type="ARBA" id="ARBA00009419"/>
    </source>
</evidence>
<dbReference type="InterPro" id="IPR001246">
    <property type="entry name" value="LipOase_plant"/>
</dbReference>
<dbReference type="InterPro" id="IPR036392">
    <property type="entry name" value="PLAT/LH2_dom_sf"/>
</dbReference>
<dbReference type="PROSITE" id="PS51393">
    <property type="entry name" value="LIPOXYGENASE_3"/>
    <property type="match status" value="1"/>
</dbReference>
<keyword evidence="3" id="KW-0479">Metal-binding</keyword>
<evidence type="ECO:0000256" key="7">
    <source>
        <dbReference type="ARBA" id="ARBA00023002"/>
    </source>
</evidence>
<keyword evidence="6" id="KW-0223">Dioxygenase</keyword>
<evidence type="ECO:0000256" key="8">
    <source>
        <dbReference type="ARBA" id="ARBA00023098"/>
    </source>
</evidence>
<sequence length="903" mass="102967">MARTMERLGSFMVMDKYFSFPSFTKSKDSDFTTSLFPSLGNNKRSHQKMMRKLRTTTVAALIVYNPIMEALEEKPMKLIITADVTLRNGDMEYWEKMLHFSNNTDPSHRGVVFQLVSTDIDPRTMQANLSIEATLEWSKSNKTEAKQVTYKVEFQVDSNFGVPGAITVINKYHKEFYLESFTIEGVVHFACNSWVQPDKIHPDKRIFFFNKAYLPCQTPLGLKELREVELEQLRGDRKGVRKLSDRIYDYDVYNDLGNPDRGMEYSRPTLGGENCPYPRRCRTGHHPNNADVSTESPVNEQTPMYVPRDEALDDSKTKAVAAGKLKGLLKNLIPTLRNASMNSDSIKDFSEINSLYKRRTPLGVQLPIENWSRLPLPSMLTKIPQSIKEIYKFDPPNGISRGASCCLRDDEFGRLTLRGLNPLSIERLKIFPPVSKLNPSIYGPQESSLKEEHISGYLNGMTVQQALEEKKLFILDYHDIYLPFLNRINALGERKAHATRTIFFLTPLGTLKPIAIELSLPPMDMNSPSRQVVTPPVDDTTYWLWQLAKAHVSSNDAGAHQLIHHWLRVHTCMEPFIIAAHRQLSVMHPVYKLLKPHMRDTLAINAQAREVLVNAKGIIECYFTPEKYCMEITQSAYRDWWRFDLEGLPADLIRRGLAEPDPTRKHGLRLLIEDYPYANDGLLIWSAIETLVRTYVNYYYPEASLVQYDTELQACYNEFINVGHADVSHADWWPKLSTPEDLTSFLTTILWIVTAQHAALNFGQYHYGGYIPVRPPYMRRLLPNQGNANFLADPQGHFLSSLPSLPETTYFMSVLDILSTHATDEQYIGGRKDLSAWGGDTEIIEAFYKFSMEIKKIEKEIERRNADPKLSNRCGPGIAPYELLLPSSGPGVTGRGVPNSISI</sequence>
<evidence type="ECO:0000259" key="12">
    <source>
        <dbReference type="PROSITE" id="PS50095"/>
    </source>
</evidence>
<reference evidence="14" key="1">
    <citation type="journal article" date="2023" name="Plant Biotechnol. J.">
        <title>Chromosome-level wild Hevea brasiliensis genome provides new tools for genomic-assisted breeding and valuable loci to elevate rubber yield.</title>
        <authorList>
            <person name="Cheng H."/>
            <person name="Song X."/>
            <person name="Hu Y."/>
            <person name="Wu T."/>
            <person name="Yang Q."/>
            <person name="An Z."/>
            <person name="Feng S."/>
            <person name="Deng Z."/>
            <person name="Wu W."/>
            <person name="Zeng X."/>
            <person name="Tu M."/>
            <person name="Wang X."/>
            <person name="Huang H."/>
        </authorList>
    </citation>
    <scope>NUCLEOTIDE SEQUENCE</scope>
    <source>
        <strain evidence="14">MT/VB/25A 57/8</strain>
    </source>
</reference>
<dbReference type="PROSITE" id="PS50095">
    <property type="entry name" value="PLAT"/>
    <property type="match status" value="1"/>
</dbReference>
<dbReference type="Gene3D" id="4.10.372.10">
    <property type="entry name" value="Lipoxygenase-1, Domain 3"/>
    <property type="match status" value="1"/>
</dbReference>
<protein>
    <recommendedName>
        <fullName evidence="11">Lipoxygenase</fullName>
        <ecNumber evidence="11">1.13.11.-</ecNumber>
    </recommendedName>
</protein>
<comment type="pathway">
    <text evidence="11">Lipid metabolism; oxylipin biosynthesis.</text>
</comment>
<evidence type="ECO:0000256" key="5">
    <source>
        <dbReference type="ARBA" id="ARBA00022832"/>
    </source>
</evidence>
<dbReference type="SUPFAM" id="SSF48484">
    <property type="entry name" value="Lipoxigenase"/>
    <property type="match status" value="1"/>
</dbReference>
<evidence type="ECO:0000259" key="13">
    <source>
        <dbReference type="PROSITE" id="PS51393"/>
    </source>
</evidence>
<comment type="similarity">
    <text evidence="1 11">Belongs to the lipoxygenase family.</text>
</comment>
<accession>A0ABQ9LQB3</accession>
<dbReference type="PRINTS" id="PR00468">
    <property type="entry name" value="PLTLPOXGNASE"/>
</dbReference>
<dbReference type="InterPro" id="IPR001024">
    <property type="entry name" value="PLAT/LH2_dom"/>
</dbReference>
<comment type="function">
    <text evidence="11">Plant lipoxygenase may be involved in a number of diverse aspects of plant physiology including growth and development, pest resistance, and senescence or responses to wounding.</text>
</comment>
<dbReference type="Gene3D" id="4.10.375.10">
    <property type="entry name" value="Lipoxygenase-1, Domain 2"/>
    <property type="match status" value="1"/>
</dbReference>
<evidence type="ECO:0000256" key="10">
    <source>
        <dbReference type="PROSITE-ProRule" id="PRU00152"/>
    </source>
</evidence>
<gene>
    <name evidence="14" type="ORF">P3X46_020332</name>
</gene>
<dbReference type="InterPro" id="IPR027433">
    <property type="entry name" value="Lipoxygenase_dom_3"/>
</dbReference>
<comment type="caution">
    <text evidence="10">Lacks conserved residue(s) required for the propagation of feature annotation.</text>
</comment>
<keyword evidence="8" id="KW-0443">Lipid metabolism</keyword>
<evidence type="ECO:0000256" key="2">
    <source>
        <dbReference type="ARBA" id="ARBA00022516"/>
    </source>
</evidence>
<dbReference type="Proteomes" id="UP001174677">
    <property type="component" value="Chromosome 11"/>
</dbReference>
<feature type="domain" description="PLAT" evidence="12">
    <location>
        <begin position="80"/>
        <end position="209"/>
    </location>
</feature>
<evidence type="ECO:0000256" key="3">
    <source>
        <dbReference type="ARBA" id="ARBA00022723"/>
    </source>
</evidence>
<dbReference type="PROSITE" id="PS00081">
    <property type="entry name" value="LIPOXYGENASE_2"/>
    <property type="match status" value="1"/>
</dbReference>
<keyword evidence="15" id="KW-1185">Reference proteome</keyword>
<proteinExistence type="inferred from homology"/>
<feature type="domain" description="Lipoxygenase" evidence="13">
    <location>
        <begin position="212"/>
        <end position="903"/>
    </location>
</feature>
<keyword evidence="7" id="KW-0560">Oxidoreductase</keyword>
<evidence type="ECO:0000256" key="4">
    <source>
        <dbReference type="ARBA" id="ARBA00022767"/>
    </source>
</evidence>
<evidence type="ECO:0000256" key="9">
    <source>
        <dbReference type="ARBA" id="ARBA00023160"/>
    </source>
</evidence>
<evidence type="ECO:0000256" key="11">
    <source>
        <dbReference type="RuleBase" id="RU003975"/>
    </source>
</evidence>
<dbReference type="Gene3D" id="1.20.245.10">
    <property type="entry name" value="Lipoxygenase-1, Domain 5"/>
    <property type="match status" value="1"/>
</dbReference>
<dbReference type="InterPro" id="IPR000907">
    <property type="entry name" value="LipOase"/>
</dbReference>
<dbReference type="Pfam" id="PF00305">
    <property type="entry name" value="Lipoxygenase"/>
    <property type="match status" value="1"/>
</dbReference>
<dbReference type="PRINTS" id="PR00087">
    <property type="entry name" value="LIPOXYGENASE"/>
</dbReference>
<evidence type="ECO:0000313" key="14">
    <source>
        <dbReference type="EMBL" id="KAJ9168848.1"/>
    </source>
</evidence>
<dbReference type="PANTHER" id="PTHR11771">
    <property type="entry name" value="LIPOXYGENASE"/>
    <property type="match status" value="1"/>
</dbReference>